<feature type="compositionally biased region" description="Basic and acidic residues" evidence="1">
    <location>
        <begin position="65"/>
        <end position="78"/>
    </location>
</feature>
<reference evidence="2" key="2">
    <citation type="submission" date="2021-09" db="EMBL/GenBank/DDBJ databases">
        <authorList>
            <person name="Jia N."/>
            <person name="Wang J."/>
            <person name="Shi W."/>
            <person name="Du L."/>
            <person name="Sun Y."/>
            <person name="Zhan W."/>
            <person name="Jiang J."/>
            <person name="Wang Q."/>
            <person name="Zhang B."/>
            <person name="Ji P."/>
            <person name="Sakyi L.B."/>
            <person name="Cui X."/>
            <person name="Yuan T."/>
            <person name="Jiang B."/>
            <person name="Yang W."/>
            <person name="Lam T.T.-Y."/>
            <person name="Chang Q."/>
            <person name="Ding S."/>
            <person name="Wang X."/>
            <person name="Zhu J."/>
            <person name="Ruan X."/>
            <person name="Zhao L."/>
            <person name="Wei J."/>
            <person name="Que T."/>
            <person name="Du C."/>
            <person name="Cheng J."/>
            <person name="Dai P."/>
            <person name="Han X."/>
            <person name="Huang E."/>
            <person name="Gao Y."/>
            <person name="Liu J."/>
            <person name="Shao H."/>
            <person name="Ye R."/>
            <person name="Li L."/>
            <person name="Wei W."/>
            <person name="Wang X."/>
            <person name="Wang C."/>
            <person name="Huo Q."/>
            <person name="Li W."/>
            <person name="Guo W."/>
            <person name="Chen H."/>
            <person name="Chen S."/>
            <person name="Zhou L."/>
            <person name="Zhou L."/>
            <person name="Ni X."/>
            <person name="Tian J."/>
            <person name="Zhou Y."/>
            <person name="Sheng Y."/>
            <person name="Liu T."/>
            <person name="Pan Y."/>
            <person name="Xia L."/>
            <person name="Li J."/>
            <person name="Zhao F."/>
            <person name="Cao W."/>
        </authorList>
    </citation>
    <scope>NUCLEOTIDE SEQUENCE</scope>
    <source>
        <strain evidence="2">Rmic-2018</strain>
        <tissue evidence="2">Larvae</tissue>
    </source>
</reference>
<comment type="caution">
    <text evidence="2">The sequence shown here is derived from an EMBL/GenBank/DDBJ whole genome shotgun (WGS) entry which is preliminary data.</text>
</comment>
<organism evidence="2 3">
    <name type="scientific">Rhipicephalus microplus</name>
    <name type="common">Cattle tick</name>
    <name type="synonym">Boophilus microplus</name>
    <dbReference type="NCBI Taxonomy" id="6941"/>
    <lineage>
        <taxon>Eukaryota</taxon>
        <taxon>Metazoa</taxon>
        <taxon>Ecdysozoa</taxon>
        <taxon>Arthropoda</taxon>
        <taxon>Chelicerata</taxon>
        <taxon>Arachnida</taxon>
        <taxon>Acari</taxon>
        <taxon>Parasitiformes</taxon>
        <taxon>Ixodida</taxon>
        <taxon>Ixodoidea</taxon>
        <taxon>Ixodidae</taxon>
        <taxon>Rhipicephalinae</taxon>
        <taxon>Rhipicephalus</taxon>
        <taxon>Boophilus</taxon>
    </lineage>
</organism>
<dbReference type="Proteomes" id="UP000821866">
    <property type="component" value="Chromosome 1"/>
</dbReference>
<feature type="region of interest" description="Disordered" evidence="1">
    <location>
        <begin position="375"/>
        <end position="450"/>
    </location>
</feature>
<feature type="compositionally biased region" description="Polar residues" evidence="1">
    <location>
        <begin position="401"/>
        <end position="415"/>
    </location>
</feature>
<sequence length="702" mass="76532">MGDYVGREGKRSRLLARSKDGEGEIERFQERDWSVGDLASARFLEKGCIMPGAKLLLRRPTAPVETKRAHSRQREQKARPHAPFIGDAGLATARRFIDTAALEGVVVAVAHTALFCAPLATRAFPGIALPTRAPYPRSNPPPQPYTQSPTKPRASRPAFKQKRLHPLATSQRTDPTLSRKGPVTSTSHKPRDPMRNDVTVQGATLGQAPPRLLLSLVRAQGCSLALSVAMATALFPPLQTPLPSCRRPVRLARSSSSPFKCAPTFSSPSTGAWIPLIRCNFLLRASLLHKSTRKEKSKPQESATYTFERLASRCPCAGFAFHEHVLKSARSTMKRKAGVQQCEGPVCYPTPEKRGKNLKRKLEITLKTAYHFTERPSAEWEGGGRKKNEETRVPAEDVPKQQLQQQPATPANGQVNAIKDTRRLARVAPPTRPSKYRALRSAEEQRRSGGTRRLAIVPLWRCERSRPSSPLIILPFFARQKQFVFQHTAIRAAAQCSRLDKLGRCGQPTAQPALSSPQMHPFSSFAHMVKARGVTVPDERASANAPPPPAYLHEEASFFCGGVRAHVIGRAFNTKAPLPWARTTRATEQAAGPTPGPRAGRRGGGVANSLRTPPHTSDDNNCHKPLGYLSAAQRGTRGGRSSHAPSWFAQAFHCARQASAPQPTVVCPSGANNDFAGGGTRAMGNHRNGANVQKLAHPPIPV</sequence>
<dbReference type="EMBL" id="JABSTU010000001">
    <property type="protein sequence ID" value="KAH8041058.1"/>
    <property type="molecule type" value="Genomic_DNA"/>
</dbReference>
<feature type="region of interest" description="Disordered" evidence="1">
    <location>
        <begin position="61"/>
        <end position="80"/>
    </location>
</feature>
<keyword evidence="3" id="KW-1185">Reference proteome</keyword>
<proteinExistence type="predicted"/>
<feature type="compositionally biased region" description="Basic and acidic residues" evidence="1">
    <location>
        <begin position="375"/>
        <end position="399"/>
    </location>
</feature>
<accession>A0A9J6F2N3</accession>
<evidence type="ECO:0000313" key="3">
    <source>
        <dbReference type="Proteomes" id="UP000821866"/>
    </source>
</evidence>
<evidence type="ECO:0000256" key="1">
    <source>
        <dbReference type="SAM" id="MobiDB-lite"/>
    </source>
</evidence>
<reference evidence="2" key="1">
    <citation type="journal article" date="2020" name="Cell">
        <title>Large-Scale Comparative Analyses of Tick Genomes Elucidate Their Genetic Diversity and Vector Capacities.</title>
        <authorList>
            <consortium name="Tick Genome and Microbiome Consortium (TIGMIC)"/>
            <person name="Jia N."/>
            <person name="Wang J."/>
            <person name="Shi W."/>
            <person name="Du L."/>
            <person name="Sun Y."/>
            <person name="Zhan W."/>
            <person name="Jiang J.F."/>
            <person name="Wang Q."/>
            <person name="Zhang B."/>
            <person name="Ji P."/>
            <person name="Bell-Sakyi L."/>
            <person name="Cui X.M."/>
            <person name="Yuan T.T."/>
            <person name="Jiang B.G."/>
            <person name="Yang W.F."/>
            <person name="Lam T.T."/>
            <person name="Chang Q.C."/>
            <person name="Ding S.J."/>
            <person name="Wang X.J."/>
            <person name="Zhu J.G."/>
            <person name="Ruan X.D."/>
            <person name="Zhao L."/>
            <person name="Wei J.T."/>
            <person name="Ye R.Z."/>
            <person name="Que T.C."/>
            <person name="Du C.H."/>
            <person name="Zhou Y.H."/>
            <person name="Cheng J.X."/>
            <person name="Dai P.F."/>
            <person name="Guo W.B."/>
            <person name="Han X.H."/>
            <person name="Huang E.J."/>
            <person name="Li L.F."/>
            <person name="Wei W."/>
            <person name="Gao Y.C."/>
            <person name="Liu J.Z."/>
            <person name="Shao H.Z."/>
            <person name="Wang X."/>
            <person name="Wang C.C."/>
            <person name="Yang T.C."/>
            <person name="Huo Q.B."/>
            <person name="Li W."/>
            <person name="Chen H.Y."/>
            <person name="Chen S.E."/>
            <person name="Zhou L.G."/>
            <person name="Ni X.B."/>
            <person name="Tian J.H."/>
            <person name="Sheng Y."/>
            <person name="Liu T."/>
            <person name="Pan Y.S."/>
            <person name="Xia L.Y."/>
            <person name="Li J."/>
            <person name="Zhao F."/>
            <person name="Cao W.C."/>
        </authorList>
    </citation>
    <scope>NUCLEOTIDE SEQUENCE</scope>
    <source>
        <strain evidence="2">Rmic-2018</strain>
    </source>
</reference>
<dbReference type="AlphaFoldDB" id="A0A9J6F2N3"/>
<protein>
    <submittedName>
        <fullName evidence="2">Uncharacterized protein</fullName>
    </submittedName>
</protein>
<feature type="region of interest" description="Disordered" evidence="1">
    <location>
        <begin position="132"/>
        <end position="197"/>
    </location>
</feature>
<feature type="region of interest" description="Disordered" evidence="1">
    <location>
        <begin position="584"/>
        <end position="626"/>
    </location>
</feature>
<evidence type="ECO:0000313" key="2">
    <source>
        <dbReference type="EMBL" id="KAH8041058.1"/>
    </source>
</evidence>
<name>A0A9J6F2N3_RHIMP</name>
<gene>
    <name evidence="2" type="ORF">HPB51_013718</name>
</gene>